<name>A0ABT4JAL7_9RHOB</name>
<dbReference type="Proteomes" id="UP001149822">
    <property type="component" value="Unassembled WGS sequence"/>
</dbReference>
<proteinExistence type="predicted"/>
<comment type="caution">
    <text evidence="1">The sequence shown here is derived from an EMBL/GenBank/DDBJ whole genome shotgun (WGS) entry which is preliminary data.</text>
</comment>
<dbReference type="RefSeq" id="WP_268944265.1">
    <property type="nucleotide sequence ID" value="NZ_JAPTYD010000073.1"/>
</dbReference>
<accession>A0ABT4JAL7</accession>
<evidence type="ECO:0000313" key="1">
    <source>
        <dbReference type="EMBL" id="MCZ0964170.1"/>
    </source>
</evidence>
<keyword evidence="2" id="KW-1185">Reference proteome</keyword>
<protein>
    <recommendedName>
        <fullName evidence="3">Hemolysin type calcium-binding protein</fullName>
    </recommendedName>
</protein>
<dbReference type="Gene3D" id="2.150.10.10">
    <property type="entry name" value="Serralysin-like metalloprotease, C-terminal"/>
    <property type="match status" value="1"/>
</dbReference>
<sequence length="383" mass="40091">MVNLVGRLGLADILVGIDDEDNGLTGDAVEMSGSQSGGRDLLVGGSGAFLFNVLTGDGDLMFDTSRGGNDWLVGGGDGTQSFLHGDAQEMFDEAQGGNDRIFGGDGALSNFLVGDGVFMQDAARGGRDLLVGGDHAENSLYGDGMEISDSARTGRDTLVGGDHADNIMRGDGQEVDSARRLAADVLVGGRDAVNDLAGDANLLSRGRGGNDLVRGGEHGDNTLQGDARYLFSRGGDDTVIASHSGQNVLYGDAYQMLGTAQGGDDRLISDFGDDQMWGDAKFRSGIFLGEATEDEWYADPPLVDMTLSGSDSFVFRPVNGHDTIHDFQAGLDVIEMRGFGPYLDEFDDLSIVQDGANCVIVLGCGSITVIGMDGLSEGDVQFV</sequence>
<organism evidence="1 2">
    <name type="scientific">Paracoccus benzoatiresistens</name>
    <dbReference type="NCBI Taxonomy" id="2997341"/>
    <lineage>
        <taxon>Bacteria</taxon>
        <taxon>Pseudomonadati</taxon>
        <taxon>Pseudomonadota</taxon>
        <taxon>Alphaproteobacteria</taxon>
        <taxon>Rhodobacterales</taxon>
        <taxon>Paracoccaceae</taxon>
        <taxon>Paracoccus</taxon>
    </lineage>
</organism>
<dbReference type="EMBL" id="JAPTYD010000073">
    <property type="protein sequence ID" value="MCZ0964170.1"/>
    <property type="molecule type" value="Genomic_DNA"/>
</dbReference>
<reference evidence="1" key="1">
    <citation type="submission" date="2022-12" db="EMBL/GenBank/DDBJ databases">
        <title>Paracoccus sp. EF6 isolated from a lake water.</title>
        <authorList>
            <person name="Liu H."/>
        </authorList>
    </citation>
    <scope>NUCLEOTIDE SEQUENCE</scope>
    <source>
        <strain evidence="1">EF6</strain>
    </source>
</reference>
<gene>
    <name evidence="1" type="ORF">OU682_21560</name>
</gene>
<evidence type="ECO:0008006" key="3">
    <source>
        <dbReference type="Google" id="ProtNLM"/>
    </source>
</evidence>
<dbReference type="InterPro" id="IPR011049">
    <property type="entry name" value="Serralysin-like_metalloprot_C"/>
</dbReference>
<evidence type="ECO:0000313" key="2">
    <source>
        <dbReference type="Proteomes" id="UP001149822"/>
    </source>
</evidence>